<proteinExistence type="predicted"/>
<reference evidence="2" key="1">
    <citation type="submission" date="2020-10" db="EMBL/GenBank/DDBJ databases">
        <title>Genomic Encyclopedia of Type Strains, Phase IV (KMG-IV): sequencing the most valuable type-strain genomes for metagenomic binning, comparative biology and taxonomic classification.</title>
        <authorList>
            <person name="Goeker M."/>
        </authorList>
    </citation>
    <scope>NUCLEOTIDE SEQUENCE</scope>
    <source>
        <strain evidence="2">DSM 13886</strain>
    </source>
</reference>
<comment type="caution">
    <text evidence="2">The sequence shown here is derived from an EMBL/GenBank/DDBJ whole genome shotgun (WGS) entry which is preliminary data.</text>
</comment>
<dbReference type="Proteomes" id="UP000658225">
    <property type="component" value="Unassembled WGS sequence"/>
</dbReference>
<dbReference type="AlphaFoldDB" id="A0A927RD27"/>
<gene>
    <name evidence="2" type="ORF">H4683_000361</name>
</gene>
<evidence type="ECO:0000256" key="1">
    <source>
        <dbReference type="SAM" id="MobiDB-lite"/>
    </source>
</evidence>
<protein>
    <submittedName>
        <fullName evidence="2">Uncharacterized protein</fullName>
    </submittedName>
</protein>
<evidence type="ECO:0000313" key="3">
    <source>
        <dbReference type="Proteomes" id="UP000658225"/>
    </source>
</evidence>
<feature type="region of interest" description="Disordered" evidence="1">
    <location>
        <begin position="1"/>
        <end position="32"/>
    </location>
</feature>
<dbReference type="RefSeq" id="WP_192597103.1">
    <property type="nucleotide sequence ID" value="NZ_JADBEL010000001.1"/>
</dbReference>
<evidence type="ECO:0000313" key="2">
    <source>
        <dbReference type="EMBL" id="MBE1553292.1"/>
    </source>
</evidence>
<accession>A0A927RD27</accession>
<sequence length="65" mass="6676">MSKPPSSPPPSKGAPRYPEQISEGNLFGSGATTLRVQGPTGIPGQSPGNYCCCCTYTCSGAVNIR</sequence>
<organism evidence="2 3">
    <name type="scientific">Sporosarcina limicola</name>
    <dbReference type="NCBI Taxonomy" id="34101"/>
    <lineage>
        <taxon>Bacteria</taxon>
        <taxon>Bacillati</taxon>
        <taxon>Bacillota</taxon>
        <taxon>Bacilli</taxon>
        <taxon>Bacillales</taxon>
        <taxon>Caryophanaceae</taxon>
        <taxon>Sporosarcina</taxon>
    </lineage>
</organism>
<keyword evidence="3" id="KW-1185">Reference proteome</keyword>
<name>A0A927RD27_9BACL</name>
<dbReference type="EMBL" id="JADBEL010000001">
    <property type="protein sequence ID" value="MBE1553292.1"/>
    <property type="molecule type" value="Genomic_DNA"/>
</dbReference>
<feature type="compositionally biased region" description="Pro residues" evidence="1">
    <location>
        <begin position="1"/>
        <end position="12"/>
    </location>
</feature>